<dbReference type="RefSeq" id="WP_200592342.1">
    <property type="nucleotide sequence ID" value="NZ_JAEPBG010000004.1"/>
</dbReference>
<dbReference type="Proteomes" id="UP000622890">
    <property type="component" value="Unassembled WGS sequence"/>
</dbReference>
<name>A0A934STN5_9BURK</name>
<evidence type="ECO:0000313" key="2">
    <source>
        <dbReference type="Proteomes" id="UP000622890"/>
    </source>
</evidence>
<gene>
    <name evidence="1" type="ORF">JJB74_11910</name>
</gene>
<organism evidence="1 2">
    <name type="scientific">Noviherbaspirillum pedocola</name>
    <dbReference type="NCBI Taxonomy" id="2801341"/>
    <lineage>
        <taxon>Bacteria</taxon>
        <taxon>Pseudomonadati</taxon>
        <taxon>Pseudomonadota</taxon>
        <taxon>Betaproteobacteria</taxon>
        <taxon>Burkholderiales</taxon>
        <taxon>Oxalobacteraceae</taxon>
        <taxon>Noviherbaspirillum</taxon>
    </lineage>
</organism>
<sequence>MKTLIIQDLSINEELHAKAMSEVRGGFYGGWKMPSLSGEHPASSYTTNVSLAQGNSQTQQNATGNGSVTFGGGIQAYNNQQAFNVVDSGYSPMRDMLRF</sequence>
<evidence type="ECO:0000313" key="1">
    <source>
        <dbReference type="EMBL" id="MBK4735319.1"/>
    </source>
</evidence>
<reference evidence="1" key="1">
    <citation type="submission" date="2021-01" db="EMBL/GenBank/DDBJ databases">
        <title>Genome sequence of strain Noviherbaspirillum sp. DKR-6.</title>
        <authorList>
            <person name="Chaudhary D.K."/>
        </authorList>
    </citation>
    <scope>NUCLEOTIDE SEQUENCE</scope>
    <source>
        <strain evidence="1">DKR-6</strain>
    </source>
</reference>
<keyword evidence="2" id="KW-1185">Reference proteome</keyword>
<comment type="caution">
    <text evidence="1">The sequence shown here is derived from an EMBL/GenBank/DDBJ whole genome shotgun (WGS) entry which is preliminary data.</text>
</comment>
<dbReference type="AlphaFoldDB" id="A0A934STN5"/>
<proteinExistence type="predicted"/>
<protein>
    <submittedName>
        <fullName evidence="1">Uncharacterized protein</fullName>
    </submittedName>
</protein>
<dbReference type="EMBL" id="JAEPBG010000004">
    <property type="protein sequence ID" value="MBK4735319.1"/>
    <property type="molecule type" value="Genomic_DNA"/>
</dbReference>
<accession>A0A934STN5</accession>